<name>A0ABP8ICR3_9BACT</name>
<evidence type="ECO:0000313" key="1">
    <source>
        <dbReference type="EMBL" id="GAA4355829.1"/>
    </source>
</evidence>
<dbReference type="RefSeq" id="WP_345235798.1">
    <property type="nucleotide sequence ID" value="NZ_BAABGZ010000018.1"/>
</dbReference>
<accession>A0ABP8ICR3</accession>
<sequence>METIKLYKKQGETLHYWQAWEQTSNVGVINQGIIGENDSKEIVRAGSKRAFESLIQERINAIRQEGFAESTTEDILVIEYEAENMTPNKLKKLHRLGDHLDYLLAYTGLGAFDGNGYGFGKMDVSVAVVDFEIAKRVIAADLEDTVFGNYISITKAELDDNEEL</sequence>
<proteinExistence type="predicted"/>
<dbReference type="Proteomes" id="UP001501153">
    <property type="component" value="Unassembled WGS sequence"/>
</dbReference>
<reference evidence="2" key="1">
    <citation type="journal article" date="2019" name="Int. J. Syst. Evol. Microbiol.">
        <title>The Global Catalogue of Microorganisms (GCM) 10K type strain sequencing project: providing services to taxonomists for standard genome sequencing and annotation.</title>
        <authorList>
            <consortium name="The Broad Institute Genomics Platform"/>
            <consortium name="The Broad Institute Genome Sequencing Center for Infectious Disease"/>
            <person name="Wu L."/>
            <person name="Ma J."/>
        </authorList>
    </citation>
    <scope>NUCLEOTIDE SEQUENCE [LARGE SCALE GENOMIC DNA]</scope>
    <source>
        <strain evidence="2">JCM 17923</strain>
    </source>
</reference>
<gene>
    <name evidence="1" type="ORF">GCM10023185_19060</name>
</gene>
<evidence type="ECO:0008006" key="3">
    <source>
        <dbReference type="Google" id="ProtNLM"/>
    </source>
</evidence>
<organism evidence="1 2">
    <name type="scientific">Hymenobacter saemangeumensis</name>
    <dbReference type="NCBI Taxonomy" id="1084522"/>
    <lineage>
        <taxon>Bacteria</taxon>
        <taxon>Pseudomonadati</taxon>
        <taxon>Bacteroidota</taxon>
        <taxon>Cytophagia</taxon>
        <taxon>Cytophagales</taxon>
        <taxon>Hymenobacteraceae</taxon>
        <taxon>Hymenobacter</taxon>
    </lineage>
</organism>
<comment type="caution">
    <text evidence="1">The sequence shown here is derived from an EMBL/GenBank/DDBJ whole genome shotgun (WGS) entry which is preliminary data.</text>
</comment>
<protein>
    <recommendedName>
        <fullName evidence="3">WGR domain-containing protein</fullName>
    </recommendedName>
</protein>
<evidence type="ECO:0000313" key="2">
    <source>
        <dbReference type="Proteomes" id="UP001501153"/>
    </source>
</evidence>
<dbReference type="EMBL" id="BAABGZ010000018">
    <property type="protein sequence ID" value="GAA4355829.1"/>
    <property type="molecule type" value="Genomic_DNA"/>
</dbReference>
<keyword evidence="2" id="KW-1185">Reference proteome</keyword>